<accession>F0VA64</accession>
<feature type="compositionally biased region" description="Polar residues" evidence="1">
    <location>
        <begin position="170"/>
        <end position="179"/>
    </location>
</feature>
<dbReference type="InParanoid" id="F0VA64"/>
<reference evidence="3" key="4">
    <citation type="journal article" date="2015" name="PLoS ONE">
        <title>Comprehensive Evaluation of Toxoplasma gondii VEG and Neospora caninum LIV Genomes with Tachyzoite Stage Transcriptome and Proteome Defines Novel Transcript Features.</title>
        <authorList>
            <person name="Ramaprasad A."/>
            <person name="Mourier T."/>
            <person name="Naeem R."/>
            <person name="Malas T.B."/>
            <person name="Moussa E."/>
            <person name="Panigrahi A."/>
            <person name="Vermont S.J."/>
            <person name="Otto T.D."/>
            <person name="Wastling J."/>
            <person name="Pain A."/>
        </authorList>
    </citation>
    <scope>NUCLEOTIDE SEQUENCE</scope>
    <source>
        <strain evidence="3">Liverpool</strain>
    </source>
</reference>
<dbReference type="OMA" id="AIEQTCR"/>
<reference evidence="2" key="1">
    <citation type="submission" date="2011-02" db="EMBL/GenBank/DDBJ databases">
        <authorList>
            <person name="Aslett M."/>
        </authorList>
    </citation>
    <scope>NUCLEOTIDE SEQUENCE</scope>
    <source>
        <strain evidence="2">Liverpool</strain>
    </source>
</reference>
<feature type="region of interest" description="Disordered" evidence="1">
    <location>
        <begin position="300"/>
        <end position="332"/>
    </location>
</feature>
<evidence type="ECO:0000313" key="4">
    <source>
        <dbReference type="Proteomes" id="UP000007494"/>
    </source>
</evidence>
<evidence type="ECO:0000313" key="2">
    <source>
        <dbReference type="EMBL" id="CBZ50553.1"/>
    </source>
</evidence>
<evidence type="ECO:0000313" key="3">
    <source>
        <dbReference type="EMBL" id="CEL65163.1"/>
    </source>
</evidence>
<dbReference type="GeneID" id="13441586"/>
<reference evidence="2" key="2">
    <citation type="submission" date="2011-03" db="EMBL/GenBank/DDBJ databases">
        <title>Comparative genomics and transcriptomics of Neospora caninum and Toxoplasma gondii.</title>
        <authorList>
            <person name="Reid A.J."/>
            <person name="Sohal A."/>
            <person name="Harris D."/>
            <person name="Quail M."/>
            <person name="Sanders M."/>
            <person name="Berriman M."/>
            <person name="Wastling J.M."/>
            <person name="Pain A."/>
        </authorList>
    </citation>
    <scope>NUCLEOTIDE SEQUENCE</scope>
    <source>
        <strain evidence="2">Liverpool</strain>
    </source>
</reference>
<keyword evidence="4" id="KW-1185">Reference proteome</keyword>
<reference evidence="4" key="3">
    <citation type="journal article" date="2012" name="PLoS Pathog.">
        <title>Comparative genomics of the apicomplexan parasites Toxoplasma gondii and Neospora caninum: Coccidia differing in host range and transmission strategy.</title>
        <authorList>
            <person name="Reid A.J."/>
            <person name="Vermont S.J."/>
            <person name="Cotton J.A."/>
            <person name="Harris D."/>
            <person name="Hill-Cawthorne G.A."/>
            <person name="Konen-Waisman S."/>
            <person name="Latham S.M."/>
            <person name="Mourier T."/>
            <person name="Norton R."/>
            <person name="Quail M.A."/>
            <person name="Sanders M."/>
            <person name="Shanmugam D."/>
            <person name="Sohal A."/>
            <person name="Wasmuth J.D."/>
            <person name="Brunk B."/>
            <person name="Grigg M.E."/>
            <person name="Howard J.C."/>
            <person name="Parkinson J."/>
            <person name="Roos D.S."/>
            <person name="Trees A.J."/>
            <person name="Berriman M."/>
            <person name="Pain A."/>
            <person name="Wastling J.M."/>
        </authorList>
    </citation>
    <scope>NUCLEOTIDE SEQUENCE [LARGE SCALE GENOMIC DNA]</scope>
    <source>
        <strain evidence="4">Liverpool</strain>
    </source>
</reference>
<dbReference type="EMBL" id="FR823384">
    <property type="protein sequence ID" value="CBZ50553.1"/>
    <property type="molecule type" value="Genomic_DNA"/>
</dbReference>
<organism evidence="2 4">
    <name type="scientific">Neospora caninum (strain Liverpool)</name>
    <dbReference type="NCBI Taxonomy" id="572307"/>
    <lineage>
        <taxon>Eukaryota</taxon>
        <taxon>Sar</taxon>
        <taxon>Alveolata</taxon>
        <taxon>Apicomplexa</taxon>
        <taxon>Conoidasida</taxon>
        <taxon>Coccidia</taxon>
        <taxon>Eucoccidiorida</taxon>
        <taxon>Eimeriorina</taxon>
        <taxon>Sarcocystidae</taxon>
        <taxon>Neospora</taxon>
    </lineage>
</organism>
<dbReference type="EMBL" id="LN714478">
    <property type="protein sequence ID" value="CEL65163.1"/>
    <property type="molecule type" value="Genomic_DNA"/>
</dbReference>
<dbReference type="VEuPathDB" id="ToxoDB:NCLIV_010220"/>
<dbReference type="OrthoDB" id="348797at2759"/>
<feature type="region of interest" description="Disordered" evidence="1">
    <location>
        <begin position="566"/>
        <end position="589"/>
    </location>
</feature>
<evidence type="ECO:0000256" key="1">
    <source>
        <dbReference type="SAM" id="MobiDB-lite"/>
    </source>
</evidence>
<proteinExistence type="predicted"/>
<feature type="region of interest" description="Disordered" evidence="1">
    <location>
        <begin position="1"/>
        <end position="84"/>
    </location>
</feature>
<dbReference type="AlphaFoldDB" id="F0VA64"/>
<feature type="region of interest" description="Disordered" evidence="1">
    <location>
        <begin position="409"/>
        <end position="441"/>
    </location>
</feature>
<dbReference type="eggNOG" id="ENOG502T1JN">
    <property type="taxonomic scope" value="Eukaryota"/>
</dbReference>
<sequence>MVGSSKGPRPHEDGNSRHSLVASIHGISITEKESARSSLASKLKHESCGTRPHTPHSRAPKGRLWPSRDASTDTSDSDSSDETVVCTRRCHQHRAFSRFEKEKEQQKFAIEQTCRPPLDRIPIVRQPLAVTASEFNPVCREDGRLVRSLWRHARDAVERPKDTPPFQWTPRGQSCQRSRSCPPVRPHATCSRSGKFESAVREADTSRSKSRRESRSSRRGSASERDDSLLTVNIGRSRAPEYIRHDSSYGVDGPGYETLHKGMLQDTGMTYTRQYELPTISRFLNAKHPIFLRARSGSFVAKKETRRRPSPPSSESSSSESEESVSEDEVVREKVTNAPEAPYGAVVPPPAVGPTCACGCPEATPRGQQEARPSVVVSPSMGPPVLLVPAQANPVPGFAQQPPLHLPTRHSTQPPVARHEDFSNRATARRQHMTGGELPIDTGGYGNSYELNWDSGRFTQHLVGAQPHPSRASVAPLGVPIPHALPTRASIGATPYATLHSSRDYSCTFCPTANIAGGTARSRVINSQRQEVPQPMLVDAAPAACVSSNAGNCDFTLTVNGSAVLSTRPPAGQPRRTAGGALKTPRPSMTPAVQRSDLFCSCSPTFQQPDRTECMTTRASAAPRSRILRAPVCDHPKPRAVPFYGQSQSTPIEAEIFITPPVKEPGFAHSPPRLNCAPAGRDRSASTRSILKNACGPSRDVPANCQPRVTLSNPPESVRFIQEPAENVCSHDGRAVTTVPTASDQRVLCGRPLMYQVASPWTGHAQTIQGILNPNPVVCVGSGPNFPPHAGVSQY</sequence>
<protein>
    <submittedName>
        <fullName evidence="2">Uncharacterized protein</fullName>
    </submittedName>
</protein>
<feature type="compositionally biased region" description="Basic and acidic residues" evidence="1">
    <location>
        <begin position="194"/>
        <end position="228"/>
    </location>
</feature>
<feature type="region of interest" description="Disordered" evidence="1">
    <location>
        <begin position="158"/>
        <end position="233"/>
    </location>
</feature>
<dbReference type="Proteomes" id="UP000007494">
    <property type="component" value="Chromosome IV"/>
</dbReference>
<dbReference type="RefSeq" id="XP_003880586.1">
    <property type="nucleotide sequence ID" value="XM_003880537.1"/>
</dbReference>
<gene>
    <name evidence="3" type="ORF">BN1204_010220</name>
    <name evidence="2" type="ORF">NCLIV_010220</name>
</gene>
<name>F0VA64_NEOCL</name>